<accession>D6Z1D3</accession>
<evidence type="ECO:0000256" key="4">
    <source>
        <dbReference type="ARBA" id="ARBA00022840"/>
    </source>
</evidence>
<evidence type="ECO:0000259" key="5">
    <source>
        <dbReference type="PROSITE" id="PS50893"/>
    </source>
</evidence>
<keyword evidence="4" id="KW-0067">ATP-binding</keyword>
<dbReference type="PROSITE" id="PS50893">
    <property type="entry name" value="ABC_TRANSPORTER_2"/>
    <property type="match status" value="1"/>
</dbReference>
<proteinExistence type="inferred from homology"/>
<dbReference type="Proteomes" id="UP000001508">
    <property type="component" value="Chromosome"/>
</dbReference>
<evidence type="ECO:0000313" key="6">
    <source>
        <dbReference type="EMBL" id="ADH85388.1"/>
    </source>
</evidence>
<dbReference type="SUPFAM" id="SSF52540">
    <property type="entry name" value="P-loop containing nucleoside triphosphate hydrolases"/>
    <property type="match status" value="1"/>
</dbReference>
<dbReference type="Pfam" id="PF00005">
    <property type="entry name" value="ABC_tran"/>
    <property type="match status" value="1"/>
</dbReference>
<dbReference type="GO" id="GO:0005524">
    <property type="term" value="F:ATP binding"/>
    <property type="evidence" value="ECO:0007669"/>
    <property type="project" value="UniProtKB-KW"/>
</dbReference>
<dbReference type="PANTHER" id="PTHR42734:SF17">
    <property type="entry name" value="METAL TRANSPORT SYSTEM ATP-BINDING PROTEIN TM_0124-RELATED"/>
    <property type="match status" value="1"/>
</dbReference>
<sequence length="267" mass="29284">MNPPAESIANAAPVIEVSGLDFAYNRHQPAVLQQVNLRIDHLDSICLVGPNGGGKTTLLKLILGLLTPQRGQIRVLGRTPAEVRLRLGYVPQYAHYDPLFPVTVMDVVLMGRLGRQPLGWYRQDDRQAARQALALMKLEPLAEQRFASLSGGQRQRTLIARALASDAEILLLDEPTANIDLKSEQSLFALLKELNQSRTVVVVTHDIGFASSFFQRVACVNRQVVTHPVSELNGQMIQELYGGDVAMIRHDHTCVGGHCRPGESGGV</sequence>
<evidence type="ECO:0000313" key="7">
    <source>
        <dbReference type="Proteomes" id="UP000001508"/>
    </source>
</evidence>
<dbReference type="PANTHER" id="PTHR42734">
    <property type="entry name" value="METAL TRANSPORT SYSTEM ATP-BINDING PROTEIN TM_0124-RELATED"/>
    <property type="match status" value="1"/>
</dbReference>
<organism evidence="6 7">
    <name type="scientific">Desulfurivibrio alkaliphilus (strain DSM 19089 / UNIQEM U267 / AHT2)</name>
    <dbReference type="NCBI Taxonomy" id="589865"/>
    <lineage>
        <taxon>Bacteria</taxon>
        <taxon>Pseudomonadati</taxon>
        <taxon>Thermodesulfobacteriota</taxon>
        <taxon>Desulfobulbia</taxon>
        <taxon>Desulfobulbales</taxon>
        <taxon>Desulfobulbaceae</taxon>
        <taxon>Desulfurivibrio</taxon>
    </lineage>
</organism>
<keyword evidence="3" id="KW-0547">Nucleotide-binding</keyword>
<dbReference type="GO" id="GO:0016887">
    <property type="term" value="F:ATP hydrolysis activity"/>
    <property type="evidence" value="ECO:0007669"/>
    <property type="project" value="InterPro"/>
</dbReference>
<dbReference type="SMART" id="SM00382">
    <property type="entry name" value="AAA"/>
    <property type="match status" value="1"/>
</dbReference>
<dbReference type="EMBL" id="CP001940">
    <property type="protein sequence ID" value="ADH85388.1"/>
    <property type="molecule type" value="Genomic_DNA"/>
</dbReference>
<name>D6Z1D3_DESAT</name>
<dbReference type="STRING" id="589865.DaAHT2_0684"/>
<evidence type="ECO:0000256" key="3">
    <source>
        <dbReference type="ARBA" id="ARBA00022741"/>
    </source>
</evidence>
<dbReference type="InterPro" id="IPR027417">
    <property type="entry name" value="P-loop_NTPase"/>
</dbReference>
<dbReference type="InterPro" id="IPR003593">
    <property type="entry name" value="AAA+_ATPase"/>
</dbReference>
<dbReference type="AlphaFoldDB" id="D6Z1D3"/>
<evidence type="ECO:0000256" key="2">
    <source>
        <dbReference type="ARBA" id="ARBA00022448"/>
    </source>
</evidence>
<dbReference type="InParanoid" id="D6Z1D3"/>
<dbReference type="HOGENOM" id="CLU_000604_1_11_7"/>
<keyword evidence="2" id="KW-0813">Transport</keyword>
<dbReference type="eggNOG" id="COG1121">
    <property type="taxonomic scope" value="Bacteria"/>
</dbReference>
<keyword evidence="7" id="KW-1185">Reference proteome</keyword>
<dbReference type="FunFam" id="3.40.50.300:FF:000134">
    <property type="entry name" value="Iron-enterobactin ABC transporter ATP-binding protein"/>
    <property type="match status" value="1"/>
</dbReference>
<protein>
    <submittedName>
        <fullName evidence="6">ABC transporter related protein</fullName>
    </submittedName>
</protein>
<dbReference type="RefSeq" id="WP_013162918.1">
    <property type="nucleotide sequence ID" value="NC_014216.1"/>
</dbReference>
<reference evidence="7" key="1">
    <citation type="submission" date="2010-02" db="EMBL/GenBank/DDBJ databases">
        <title>Complete sequence of Desulfurivibrio alkaliphilus AHT2.</title>
        <authorList>
            <consortium name="US DOE Joint Genome Institute"/>
            <person name="Pitluck S."/>
            <person name="Chertkov O."/>
            <person name="Detter J.C."/>
            <person name="Han C."/>
            <person name="Tapia R."/>
            <person name="Larimer F."/>
            <person name="Land M."/>
            <person name="Hauser L."/>
            <person name="Kyrpides N."/>
            <person name="Mikhailova N."/>
            <person name="Sorokin D.Y."/>
            <person name="Muyzer G."/>
            <person name="Woyke T."/>
        </authorList>
    </citation>
    <scope>NUCLEOTIDE SEQUENCE [LARGE SCALE GENOMIC DNA]</scope>
    <source>
        <strain evidence="7">DSM 19089 / UNIQEM U267 / AHT2</strain>
    </source>
</reference>
<dbReference type="InterPro" id="IPR003439">
    <property type="entry name" value="ABC_transporter-like_ATP-bd"/>
</dbReference>
<evidence type="ECO:0000256" key="1">
    <source>
        <dbReference type="ARBA" id="ARBA00005417"/>
    </source>
</evidence>
<gene>
    <name evidence="6" type="ordered locus">DaAHT2_0684</name>
</gene>
<dbReference type="Gene3D" id="3.40.50.300">
    <property type="entry name" value="P-loop containing nucleotide triphosphate hydrolases"/>
    <property type="match status" value="1"/>
</dbReference>
<dbReference type="CDD" id="cd03235">
    <property type="entry name" value="ABC_Metallic_Cations"/>
    <property type="match status" value="1"/>
</dbReference>
<dbReference type="InterPro" id="IPR050153">
    <property type="entry name" value="Metal_Ion_Import_ABC"/>
</dbReference>
<dbReference type="KEGG" id="dak:DaAHT2_0684"/>
<feature type="domain" description="ABC transporter" evidence="5">
    <location>
        <begin position="15"/>
        <end position="247"/>
    </location>
</feature>
<comment type="similarity">
    <text evidence="1">Belongs to the ABC transporter superfamily.</text>
</comment>